<reference evidence="1 2" key="1">
    <citation type="journal article" date="2023" name="Plants (Basel)">
        <title>Bridging the Gap: Combining Genomics and Transcriptomics Approaches to Understand Stylosanthes scabra, an Orphan Legume from the Brazilian Caatinga.</title>
        <authorList>
            <person name="Ferreira-Neto J.R.C."/>
            <person name="da Silva M.D."/>
            <person name="Binneck E."/>
            <person name="de Melo N.F."/>
            <person name="da Silva R.H."/>
            <person name="de Melo A.L.T.M."/>
            <person name="Pandolfi V."/>
            <person name="Bustamante F.O."/>
            <person name="Brasileiro-Vidal A.C."/>
            <person name="Benko-Iseppon A.M."/>
        </authorList>
    </citation>
    <scope>NUCLEOTIDE SEQUENCE [LARGE SCALE GENOMIC DNA]</scope>
    <source>
        <tissue evidence="1">Leaves</tissue>
    </source>
</reference>
<dbReference type="EMBL" id="JASCZI010031840">
    <property type="protein sequence ID" value="MED6127531.1"/>
    <property type="molecule type" value="Genomic_DNA"/>
</dbReference>
<evidence type="ECO:0000313" key="2">
    <source>
        <dbReference type="Proteomes" id="UP001341840"/>
    </source>
</evidence>
<comment type="caution">
    <text evidence="1">The sequence shown here is derived from an EMBL/GenBank/DDBJ whole genome shotgun (WGS) entry which is preliminary data.</text>
</comment>
<protein>
    <submittedName>
        <fullName evidence="1">Uncharacterized protein</fullName>
    </submittedName>
</protein>
<dbReference type="Proteomes" id="UP001341840">
    <property type="component" value="Unassembled WGS sequence"/>
</dbReference>
<evidence type="ECO:0000313" key="1">
    <source>
        <dbReference type="EMBL" id="MED6127531.1"/>
    </source>
</evidence>
<gene>
    <name evidence="1" type="ORF">PIB30_088861</name>
</gene>
<sequence>MNYTLFLVRVATGNEEVARNGAHARSGVQAGPFCLLLLPNDVVSLASLLSPKNPQLDSLITSFALTCELRCEEGLGHFRLSSNIIEGVARRCASSLID</sequence>
<keyword evidence="2" id="KW-1185">Reference proteome</keyword>
<proteinExistence type="predicted"/>
<accession>A0ABU6RUS2</accession>
<organism evidence="1 2">
    <name type="scientific">Stylosanthes scabra</name>
    <dbReference type="NCBI Taxonomy" id="79078"/>
    <lineage>
        <taxon>Eukaryota</taxon>
        <taxon>Viridiplantae</taxon>
        <taxon>Streptophyta</taxon>
        <taxon>Embryophyta</taxon>
        <taxon>Tracheophyta</taxon>
        <taxon>Spermatophyta</taxon>
        <taxon>Magnoliopsida</taxon>
        <taxon>eudicotyledons</taxon>
        <taxon>Gunneridae</taxon>
        <taxon>Pentapetalae</taxon>
        <taxon>rosids</taxon>
        <taxon>fabids</taxon>
        <taxon>Fabales</taxon>
        <taxon>Fabaceae</taxon>
        <taxon>Papilionoideae</taxon>
        <taxon>50 kb inversion clade</taxon>
        <taxon>dalbergioids sensu lato</taxon>
        <taxon>Dalbergieae</taxon>
        <taxon>Pterocarpus clade</taxon>
        <taxon>Stylosanthes</taxon>
    </lineage>
</organism>
<name>A0ABU6RUS2_9FABA</name>